<proteinExistence type="predicted"/>
<dbReference type="EMBL" id="JARKIE010000068">
    <property type="protein sequence ID" value="KAJ7689900.1"/>
    <property type="molecule type" value="Genomic_DNA"/>
</dbReference>
<protein>
    <submittedName>
        <fullName evidence="1">Uncharacterized protein</fullName>
    </submittedName>
</protein>
<accession>A0AAD7GDX2</accession>
<sequence>MAILTPAQHRLGHELQRVRPIHHHPDHLRQRTAQRHAVCVVLHLHQKKTDQQRTTPREDSTDACRLRWMQAHRQARRGRSCWWGAESVLSSLGVVKHHTDGVALGSALSQVVGMVMYGTDPLQLVAKTVLGRGQAAYYPLRGRKAHFNSRLANKDAVGFGSCSGTIYVDIFFVKKTQGYDWMCTLLDQEVVTSKVPEARVTSILYVWTGPRKGERARLRPYCSAADRRRARHFASREHRSGSWSEGGSTCMATTSIARMTPRPCVRLSAHAACGEVHRICVCTGRRKQVTPDTEGRTKTPVIRTCRFVLKFSISGLVLMPAFDPSFACLNSCHVHFQYNEFVVMLVPRHHQVNMELEWASNEGFVLETNRVLSQALTNHPRKYRASPLSPTYQPSKFLSLSIPVLTSGFLNAKPSSGLPQVTQLPRSTLQAPRQGFPSIQIYGLYSSPSNAIPWHPIVCAVVRHWVLPNARRDSIITSGSRTLLCDDFVTAAESRTLAPQHNPSSRQPPRFQQLVFFHTSASSMLPARALSGSRSCMAILILYTASRRLTDARRSHLHVLMDFGHGLGLGGGKQMYCSSTPRCNAWLYGAAAPGPIDRSMVLSPHRSDVLDGGRWEWVTLSDMVTECYVMETNTANSLLNMFPRKFTKFTEFTEFTKSVVNLGEFSYIGAAIWERFTTDLQAVTASFNF</sequence>
<evidence type="ECO:0000313" key="2">
    <source>
        <dbReference type="Proteomes" id="UP001221757"/>
    </source>
</evidence>
<dbReference type="AlphaFoldDB" id="A0AAD7GDX2"/>
<keyword evidence="2" id="KW-1185">Reference proteome</keyword>
<reference evidence="1" key="1">
    <citation type="submission" date="2023-03" db="EMBL/GenBank/DDBJ databases">
        <title>Massive genome expansion in bonnet fungi (Mycena s.s.) driven by repeated elements and novel gene families across ecological guilds.</title>
        <authorList>
            <consortium name="Lawrence Berkeley National Laboratory"/>
            <person name="Harder C.B."/>
            <person name="Miyauchi S."/>
            <person name="Viragh M."/>
            <person name="Kuo A."/>
            <person name="Thoen E."/>
            <person name="Andreopoulos B."/>
            <person name="Lu D."/>
            <person name="Skrede I."/>
            <person name="Drula E."/>
            <person name="Henrissat B."/>
            <person name="Morin E."/>
            <person name="Kohler A."/>
            <person name="Barry K."/>
            <person name="LaButti K."/>
            <person name="Morin E."/>
            <person name="Salamov A."/>
            <person name="Lipzen A."/>
            <person name="Mereny Z."/>
            <person name="Hegedus B."/>
            <person name="Baldrian P."/>
            <person name="Stursova M."/>
            <person name="Weitz H."/>
            <person name="Taylor A."/>
            <person name="Grigoriev I.V."/>
            <person name="Nagy L.G."/>
            <person name="Martin F."/>
            <person name="Kauserud H."/>
        </authorList>
    </citation>
    <scope>NUCLEOTIDE SEQUENCE</scope>
    <source>
        <strain evidence="1">CBHHK067</strain>
    </source>
</reference>
<organism evidence="1 2">
    <name type="scientific">Mycena rosella</name>
    <name type="common">Pink bonnet</name>
    <name type="synonym">Agaricus rosellus</name>
    <dbReference type="NCBI Taxonomy" id="1033263"/>
    <lineage>
        <taxon>Eukaryota</taxon>
        <taxon>Fungi</taxon>
        <taxon>Dikarya</taxon>
        <taxon>Basidiomycota</taxon>
        <taxon>Agaricomycotina</taxon>
        <taxon>Agaricomycetes</taxon>
        <taxon>Agaricomycetidae</taxon>
        <taxon>Agaricales</taxon>
        <taxon>Marasmiineae</taxon>
        <taxon>Mycenaceae</taxon>
        <taxon>Mycena</taxon>
    </lineage>
</organism>
<comment type="caution">
    <text evidence="1">The sequence shown here is derived from an EMBL/GenBank/DDBJ whole genome shotgun (WGS) entry which is preliminary data.</text>
</comment>
<evidence type="ECO:0000313" key="1">
    <source>
        <dbReference type="EMBL" id="KAJ7689900.1"/>
    </source>
</evidence>
<dbReference type="Proteomes" id="UP001221757">
    <property type="component" value="Unassembled WGS sequence"/>
</dbReference>
<gene>
    <name evidence="1" type="ORF">B0H17DRAFT_1291325</name>
</gene>
<name>A0AAD7GDX2_MYCRO</name>